<dbReference type="RefSeq" id="WP_188476829.1">
    <property type="nucleotide sequence ID" value="NZ_BMFJ01000001.1"/>
</dbReference>
<reference evidence="3" key="1">
    <citation type="journal article" date="2019" name="Int. J. Syst. Evol. Microbiol.">
        <title>The Global Catalogue of Microorganisms (GCM) 10K type strain sequencing project: providing services to taxonomists for standard genome sequencing and annotation.</title>
        <authorList>
            <consortium name="The Broad Institute Genomics Platform"/>
            <consortium name="The Broad Institute Genome Sequencing Center for Infectious Disease"/>
            <person name="Wu L."/>
            <person name="Ma J."/>
        </authorList>
    </citation>
    <scope>NUCLEOTIDE SEQUENCE [LARGE SCALE GENOMIC DNA]</scope>
    <source>
        <strain evidence="3">CGMCC 1.12664</strain>
    </source>
</reference>
<dbReference type="AlphaFoldDB" id="A0A917EDH9"/>
<evidence type="ECO:0000313" key="2">
    <source>
        <dbReference type="EMBL" id="GGE25815.1"/>
    </source>
</evidence>
<accession>A0A917EDH9</accession>
<organism evidence="2 3">
    <name type="scientific">Primorskyibacter flagellatus</name>
    <dbReference type="NCBI Taxonomy" id="1387277"/>
    <lineage>
        <taxon>Bacteria</taxon>
        <taxon>Pseudomonadati</taxon>
        <taxon>Pseudomonadota</taxon>
        <taxon>Alphaproteobacteria</taxon>
        <taxon>Rhodobacterales</taxon>
        <taxon>Roseobacteraceae</taxon>
        <taxon>Primorskyibacter</taxon>
    </lineage>
</organism>
<feature type="signal peptide" evidence="1">
    <location>
        <begin position="1"/>
        <end position="17"/>
    </location>
</feature>
<feature type="chain" id="PRO_5038139110" evidence="1">
    <location>
        <begin position="18"/>
        <end position="133"/>
    </location>
</feature>
<name>A0A917EDH9_9RHOB</name>
<keyword evidence="1" id="KW-0732">Signal</keyword>
<protein>
    <submittedName>
        <fullName evidence="2">Uncharacterized protein</fullName>
    </submittedName>
</protein>
<proteinExistence type="predicted"/>
<dbReference type="EMBL" id="BMFJ01000001">
    <property type="protein sequence ID" value="GGE25815.1"/>
    <property type="molecule type" value="Genomic_DNA"/>
</dbReference>
<sequence>MVRIALLLILSATAPLAATSLLAEGARLTLTCSVVTACDTGGQCEPGEGPADFIISPNKIDEAGTGTYAVTENDGTPVLAQGLSQLGPFVWKPTEDTRMTLTVTGEDTAVLIRQGTGPDPWAETGLMTCGVSF</sequence>
<keyword evidence="3" id="KW-1185">Reference proteome</keyword>
<dbReference type="Proteomes" id="UP000612855">
    <property type="component" value="Unassembled WGS sequence"/>
</dbReference>
<evidence type="ECO:0000256" key="1">
    <source>
        <dbReference type="SAM" id="SignalP"/>
    </source>
</evidence>
<evidence type="ECO:0000313" key="3">
    <source>
        <dbReference type="Proteomes" id="UP000612855"/>
    </source>
</evidence>
<gene>
    <name evidence="2" type="ORF">GCM10011360_12790</name>
</gene>
<comment type="caution">
    <text evidence="2">The sequence shown here is derived from an EMBL/GenBank/DDBJ whole genome shotgun (WGS) entry which is preliminary data.</text>
</comment>